<evidence type="ECO:0008006" key="4">
    <source>
        <dbReference type="Google" id="ProtNLM"/>
    </source>
</evidence>
<feature type="signal peptide" evidence="1">
    <location>
        <begin position="1"/>
        <end position="22"/>
    </location>
</feature>
<evidence type="ECO:0000256" key="1">
    <source>
        <dbReference type="SAM" id="SignalP"/>
    </source>
</evidence>
<dbReference type="Proteomes" id="UP000316665">
    <property type="component" value="Chromosome"/>
</dbReference>
<dbReference type="KEGG" id="jas:FJQ89_07785"/>
<name>A0A4Y6RBI3_9BURK</name>
<dbReference type="OrthoDB" id="277629at2"/>
<reference evidence="2 3" key="1">
    <citation type="submission" date="2019-06" db="EMBL/GenBank/DDBJ databases">
        <title>Complete genome sequence of Janthinobacterium sp. SNU WT3 isolated from diseased rainbow trout.</title>
        <authorList>
            <person name="Oh W.T."/>
            <person name="Park S.C."/>
        </authorList>
    </citation>
    <scope>NUCLEOTIDE SEQUENCE [LARGE SCALE GENOMIC DNA]</scope>
    <source>
        <strain evidence="2 3">SNU WT3</strain>
    </source>
</reference>
<evidence type="ECO:0000313" key="2">
    <source>
        <dbReference type="EMBL" id="QDG70331.1"/>
    </source>
</evidence>
<proteinExistence type="predicted"/>
<feature type="chain" id="PRO_5021274021" description="Haem-binding uptake Tiki superfamily ChaN domain-containing protein" evidence="1">
    <location>
        <begin position="23"/>
        <end position="427"/>
    </location>
</feature>
<dbReference type="EMBL" id="CP041185">
    <property type="protein sequence ID" value="QDG70331.1"/>
    <property type="molecule type" value="Genomic_DNA"/>
</dbReference>
<dbReference type="RefSeq" id="WP_141169751.1">
    <property type="nucleotide sequence ID" value="NZ_CP041185.1"/>
</dbReference>
<accession>A0A4Y6RBI3</accession>
<gene>
    <name evidence="2" type="ORF">FJQ89_07785</name>
</gene>
<protein>
    <recommendedName>
        <fullName evidence="4">Haem-binding uptake Tiki superfamily ChaN domain-containing protein</fullName>
    </recommendedName>
</protein>
<evidence type="ECO:0000313" key="3">
    <source>
        <dbReference type="Proteomes" id="UP000316665"/>
    </source>
</evidence>
<keyword evidence="1" id="KW-0732">Signal</keyword>
<sequence length="427" mass="47289">MSPFKKLILAAMLSCGATAASASSVAEYNSPDRYHWWKYLQLLEQTVQKDIPAGSTVPASDAQRMQLLRAVGSPLQRLGTARAMLGDSMGAIAAFDTFEQLTLYQQRKGQPHADDDARLAAATPRDAIQAIVEAASKRQIVILNESHHVPMHRAFAAALARELRKVGFDTLAVETFGATPDAWPYIHEQTGYYSNEPVFGHFLREARQDGWTFVQYEEERADRSADDYPRLRELEQAENIQSRIFASRPNARVFIYVGYSHSVETPIANKREDDVRMASHVRRITGIDPLTIDQTIMYAHASPGAEQASYQQAQAKSHSQFPFVLLAPGGQHEVFGEYRNGMDMQVIHPRYADSASGRPGWYAMLPQLQPHTIPASLYPATGRKLITARATGADPHAVPYDAIVISADAPAPQLMLPPGSYTLRDSL</sequence>
<organism evidence="2 3">
    <name type="scientific">Janthinobacterium tructae</name>
    <dbReference type="NCBI Taxonomy" id="2590869"/>
    <lineage>
        <taxon>Bacteria</taxon>
        <taxon>Pseudomonadati</taxon>
        <taxon>Pseudomonadota</taxon>
        <taxon>Betaproteobacteria</taxon>
        <taxon>Burkholderiales</taxon>
        <taxon>Oxalobacteraceae</taxon>
        <taxon>Janthinobacterium</taxon>
    </lineage>
</organism>
<dbReference type="AlphaFoldDB" id="A0A4Y6RBI3"/>
<keyword evidence="3" id="KW-1185">Reference proteome</keyword>